<evidence type="ECO:0000256" key="1">
    <source>
        <dbReference type="ARBA" id="ARBA00022801"/>
    </source>
</evidence>
<dbReference type="EMBL" id="CP159837">
    <property type="protein sequence ID" value="XCM35189.1"/>
    <property type="molecule type" value="Genomic_DNA"/>
</dbReference>
<dbReference type="RefSeq" id="WP_054467165.1">
    <property type="nucleotide sequence ID" value="NZ_CP159837.1"/>
</dbReference>
<dbReference type="PANTHER" id="PTHR43156">
    <property type="entry name" value="STAGE II SPORULATION PROTEIN E-RELATED"/>
    <property type="match status" value="1"/>
</dbReference>
<dbReference type="SUPFAM" id="SSF81606">
    <property type="entry name" value="PP2C-like"/>
    <property type="match status" value="1"/>
</dbReference>
<reference evidence="5" key="1">
    <citation type="submission" date="2024-07" db="EMBL/GenBank/DDBJ databases">
        <authorList>
            <person name="Kim Y.J."/>
            <person name="Jeong J.Y."/>
        </authorList>
    </citation>
    <scope>NUCLEOTIDE SEQUENCE</scope>
    <source>
        <strain evidence="5">GIHE-MW2</strain>
    </source>
</reference>
<dbReference type="SUPFAM" id="SSF55781">
    <property type="entry name" value="GAF domain-like"/>
    <property type="match status" value="1"/>
</dbReference>
<dbReference type="Gene3D" id="3.30.450.40">
    <property type="match status" value="1"/>
</dbReference>
<proteinExistence type="predicted"/>
<feature type="domain" description="PPM-type phosphatase" evidence="4">
    <location>
        <begin position="259"/>
        <end position="493"/>
    </location>
</feature>
<feature type="compositionally biased region" description="Pro residues" evidence="2">
    <location>
        <begin position="1"/>
        <end position="10"/>
    </location>
</feature>
<dbReference type="InterPro" id="IPR003018">
    <property type="entry name" value="GAF"/>
</dbReference>
<dbReference type="InterPro" id="IPR036457">
    <property type="entry name" value="PPM-type-like_dom_sf"/>
</dbReference>
<dbReference type="SMART" id="SM00065">
    <property type="entry name" value="GAF"/>
    <property type="match status" value="1"/>
</dbReference>
<feature type="compositionally biased region" description="Basic and acidic residues" evidence="2">
    <location>
        <begin position="11"/>
        <end position="25"/>
    </location>
</feature>
<name>A0AAU8J904_9CYAN</name>
<dbReference type="GO" id="GO:0016791">
    <property type="term" value="F:phosphatase activity"/>
    <property type="evidence" value="ECO:0007669"/>
    <property type="project" value="TreeGrafter"/>
</dbReference>
<dbReference type="Pfam" id="PF07228">
    <property type="entry name" value="SpoIIE"/>
    <property type="match status" value="1"/>
</dbReference>
<dbReference type="InterPro" id="IPR052016">
    <property type="entry name" value="Bact_Sigma-Reg"/>
</dbReference>
<dbReference type="Gene3D" id="3.60.40.10">
    <property type="entry name" value="PPM-type phosphatase domain"/>
    <property type="match status" value="1"/>
</dbReference>
<feature type="domain" description="GAF" evidence="3">
    <location>
        <begin position="87"/>
        <end position="232"/>
    </location>
</feature>
<gene>
    <name evidence="5" type="ORF">ABWT76_003848</name>
</gene>
<protein>
    <submittedName>
        <fullName evidence="5">PP2C family protein-serine/threonine phosphatase</fullName>
    </submittedName>
</protein>
<dbReference type="SMART" id="SM00331">
    <property type="entry name" value="PP2C_SIG"/>
    <property type="match status" value="1"/>
</dbReference>
<dbReference type="InterPro" id="IPR029016">
    <property type="entry name" value="GAF-like_dom_sf"/>
</dbReference>
<evidence type="ECO:0000259" key="3">
    <source>
        <dbReference type="SMART" id="SM00065"/>
    </source>
</evidence>
<dbReference type="PANTHER" id="PTHR43156:SF2">
    <property type="entry name" value="STAGE II SPORULATION PROTEIN E"/>
    <property type="match status" value="1"/>
</dbReference>
<evidence type="ECO:0000256" key="2">
    <source>
        <dbReference type="SAM" id="MobiDB-lite"/>
    </source>
</evidence>
<evidence type="ECO:0000313" key="5">
    <source>
        <dbReference type="EMBL" id="XCM35189.1"/>
    </source>
</evidence>
<sequence>MTAAPLPRPPYEPEDRPSNSSDREEISTLINENSAAIIPPVIIEADTTPGVSPVLALKELLACWHREQNKIQDLLGSLSFALRSFNNLNQFLELIPLVASRVTDSDGAALVLFKPNGQIKLLREHCLDGHACPDIRAAIEAIAHKMTQNFPLTSGNSSLLAKFDYQIKSYFEPQVQLFAIPILLKNSERGRLYVFSNDPEYAWTPTKQKLMRLVADQTAVAIENDELTAELRKKERLDRELEIGSEIQRQLFPRHCPKIQGLELAARCKTANRVGGDYYDFIPSSHDQISPKQHGGNPGGVWSVVIGDVMGKGVPAGLIMTMTRGMLRAEVHNGHSPAKILQHLNRVMYTDLENSNRFVTLFYSEYDPQTRFLSYSNAAHNPPLLWQASTQTIQRLDTLGMLIGLDVDSQYQEDRIQLHPGDRVIYYTDGFTDAANAHGDRFDEENLIEAFRWACLHCPTPQATLDYLFDKVQKFIGASHYNSDDMTLIVMQVQEAN</sequence>
<evidence type="ECO:0000259" key="4">
    <source>
        <dbReference type="SMART" id="SM00331"/>
    </source>
</evidence>
<dbReference type="InterPro" id="IPR001932">
    <property type="entry name" value="PPM-type_phosphatase-like_dom"/>
</dbReference>
<keyword evidence="1" id="KW-0378">Hydrolase</keyword>
<organism evidence="5">
    <name type="scientific">Planktothricoides raciborskii GIHE-MW2</name>
    <dbReference type="NCBI Taxonomy" id="2792601"/>
    <lineage>
        <taxon>Bacteria</taxon>
        <taxon>Bacillati</taxon>
        <taxon>Cyanobacteriota</taxon>
        <taxon>Cyanophyceae</taxon>
        <taxon>Oscillatoriophycideae</taxon>
        <taxon>Oscillatoriales</taxon>
        <taxon>Oscillatoriaceae</taxon>
        <taxon>Planktothricoides</taxon>
    </lineage>
</organism>
<accession>A0AAU8J904</accession>
<feature type="region of interest" description="Disordered" evidence="2">
    <location>
        <begin position="1"/>
        <end position="25"/>
    </location>
</feature>
<dbReference type="AlphaFoldDB" id="A0AAU8J904"/>